<dbReference type="PANTHER" id="PTHR31212">
    <property type="entry name" value="ALPHA-KETOGLUTARATE-DEPENDENT DIOXYGENASE ALKB HOMOLOG 3"/>
    <property type="match status" value="1"/>
</dbReference>
<dbReference type="InterPro" id="IPR005123">
    <property type="entry name" value="Oxoglu/Fe-dep_dioxygenase_dom"/>
</dbReference>
<dbReference type="GO" id="GO:0051213">
    <property type="term" value="F:dioxygenase activity"/>
    <property type="evidence" value="ECO:0007669"/>
    <property type="project" value="UniProtKB-KW"/>
</dbReference>
<sequence length="206" mass="23352">MTNQLELTLARATGAKSEPPVSHVPAFLSPRQQALLMTEAADYPFESPMIKVYGKWHPIPRQQVWFADEGCSYRYSSLLISPTPWPHYLLRLKQALEAHCGAGFNGCLVNHYRGGEDTMGFHADDEPELVEESLIAIVSLGASRPLVMRRREDGLRCRVLLQSGDLLLMHPPMQSTWEHAIPRSQKSLPARISFTFRNLKPYFHGR</sequence>
<dbReference type="PANTHER" id="PTHR31212:SF4">
    <property type="entry name" value="ALPHA-KETOGLUTARATE-DEPENDENT DIOXYGENASE ALKB HOMOLOG 3"/>
    <property type="match status" value="1"/>
</dbReference>
<keyword evidence="3" id="KW-1185">Reference proteome</keyword>
<proteinExistence type="predicted"/>
<dbReference type="OrthoDB" id="190276at2"/>
<keyword evidence="2" id="KW-0223">Dioxygenase</keyword>
<dbReference type="Gene3D" id="2.60.120.590">
    <property type="entry name" value="Alpha-ketoglutarate-dependent dioxygenase AlkB-like"/>
    <property type="match status" value="1"/>
</dbReference>
<evidence type="ECO:0000259" key="1">
    <source>
        <dbReference type="PROSITE" id="PS51471"/>
    </source>
</evidence>
<dbReference type="SUPFAM" id="SSF51197">
    <property type="entry name" value="Clavaminate synthase-like"/>
    <property type="match status" value="1"/>
</dbReference>
<evidence type="ECO:0000313" key="3">
    <source>
        <dbReference type="Proteomes" id="UP000009175"/>
    </source>
</evidence>
<feature type="domain" description="Fe2OG dioxygenase" evidence="1">
    <location>
        <begin position="103"/>
        <end position="200"/>
    </location>
</feature>
<dbReference type="InterPro" id="IPR032854">
    <property type="entry name" value="ALKBH3"/>
</dbReference>
<dbReference type="InterPro" id="IPR027450">
    <property type="entry name" value="AlkB-like"/>
</dbReference>
<accession>A1S8P3</accession>
<dbReference type="RefSeq" id="WP_011760656.1">
    <property type="nucleotide sequence ID" value="NC_008700.1"/>
</dbReference>
<evidence type="ECO:0000313" key="2">
    <source>
        <dbReference type="EMBL" id="ABM00750.1"/>
    </source>
</evidence>
<dbReference type="HOGENOM" id="CLU_048788_5_1_6"/>
<dbReference type="InterPro" id="IPR037151">
    <property type="entry name" value="AlkB-like_sf"/>
</dbReference>
<dbReference type="PROSITE" id="PS51471">
    <property type="entry name" value="FE2OG_OXY"/>
    <property type="match status" value="1"/>
</dbReference>
<dbReference type="GO" id="GO:0006307">
    <property type="term" value="P:DNA alkylation repair"/>
    <property type="evidence" value="ECO:0007669"/>
    <property type="project" value="InterPro"/>
</dbReference>
<dbReference type="Proteomes" id="UP000009175">
    <property type="component" value="Chromosome"/>
</dbReference>
<dbReference type="Pfam" id="PF13532">
    <property type="entry name" value="2OG-FeII_Oxy_2"/>
    <property type="match status" value="1"/>
</dbReference>
<dbReference type="KEGG" id="saz:Sama_2547"/>
<dbReference type="EC" id="1.14.11.-" evidence="2"/>
<dbReference type="EMBL" id="CP000507">
    <property type="protein sequence ID" value="ABM00750.1"/>
    <property type="molecule type" value="Genomic_DNA"/>
</dbReference>
<dbReference type="eggNOG" id="COG3145">
    <property type="taxonomic scope" value="Bacteria"/>
</dbReference>
<keyword evidence="2" id="KW-0560">Oxidoreductase</keyword>
<organism evidence="2 3">
    <name type="scientific">Shewanella amazonensis (strain ATCC BAA-1098 / SB2B)</name>
    <dbReference type="NCBI Taxonomy" id="326297"/>
    <lineage>
        <taxon>Bacteria</taxon>
        <taxon>Pseudomonadati</taxon>
        <taxon>Pseudomonadota</taxon>
        <taxon>Gammaproteobacteria</taxon>
        <taxon>Alteromonadales</taxon>
        <taxon>Shewanellaceae</taxon>
        <taxon>Shewanella</taxon>
    </lineage>
</organism>
<dbReference type="AlphaFoldDB" id="A1S8P3"/>
<dbReference type="STRING" id="326297.Sama_2547"/>
<gene>
    <name evidence="2" type="ordered locus">Sama_2547</name>
</gene>
<protein>
    <submittedName>
        <fullName evidence="2">DNA-N1-methyladenine dioxygenase</fullName>
        <ecNumber evidence="2">1.14.11.-</ecNumber>
    </submittedName>
</protein>
<reference evidence="2 3" key="1">
    <citation type="submission" date="2006-12" db="EMBL/GenBank/DDBJ databases">
        <title>Complete sequence of Shewanella amazonensis SB2B.</title>
        <authorList>
            <consortium name="US DOE Joint Genome Institute"/>
            <person name="Copeland A."/>
            <person name="Lucas S."/>
            <person name="Lapidus A."/>
            <person name="Barry K."/>
            <person name="Detter J.C."/>
            <person name="Glavina del Rio T."/>
            <person name="Hammon N."/>
            <person name="Israni S."/>
            <person name="Dalin E."/>
            <person name="Tice H."/>
            <person name="Pitluck S."/>
            <person name="Munk A.C."/>
            <person name="Brettin T."/>
            <person name="Bruce D."/>
            <person name="Han C."/>
            <person name="Tapia R."/>
            <person name="Gilna P."/>
            <person name="Schmutz J."/>
            <person name="Larimer F."/>
            <person name="Land M."/>
            <person name="Hauser L."/>
            <person name="Kyrpides N."/>
            <person name="Mikhailova N."/>
            <person name="Fredrickson J."/>
            <person name="Richardson P."/>
        </authorList>
    </citation>
    <scope>NUCLEOTIDE SEQUENCE [LARGE SCALE GENOMIC DNA]</scope>
    <source>
        <strain evidence="3">ATCC BAA-1098 / SB2B</strain>
    </source>
</reference>
<name>A1S8P3_SHEAM</name>